<keyword evidence="2" id="KW-0472">Membrane</keyword>
<keyword evidence="2" id="KW-1133">Transmembrane helix</keyword>
<proteinExistence type="inferred from homology"/>
<feature type="transmembrane region" description="Helical" evidence="2">
    <location>
        <begin position="44"/>
        <end position="62"/>
    </location>
</feature>
<dbReference type="EMBL" id="WHUG01000023">
    <property type="protein sequence ID" value="MQA42610.1"/>
    <property type="molecule type" value="Genomic_DNA"/>
</dbReference>
<dbReference type="Gene3D" id="3.40.710.10">
    <property type="entry name" value="DD-peptidase/beta-lactamase superfamily"/>
    <property type="match status" value="1"/>
</dbReference>
<dbReference type="Proteomes" id="UP000440498">
    <property type="component" value="Unassembled WGS sequence"/>
</dbReference>
<feature type="domain" description="Penicillin-binding protein transpeptidase" evidence="3">
    <location>
        <begin position="369"/>
        <end position="592"/>
    </location>
</feature>
<evidence type="ECO:0000313" key="5">
    <source>
        <dbReference type="EMBL" id="MQA42610.1"/>
    </source>
</evidence>
<sequence length="605" mass="65624">MAISTFLIFRFLLASLGCVAAGLVVWALTAACRRYLPQVAVQRSTWLLGQMTIIATFLVILLPHSERLRLLPPIELPETMLAAPAAPDHAATPAPAAAVADSGNAAMDYRAWLTGGAQAWLSLYLLGLAYTTGRVLQAHRTLNGLAATGERLATPGLHHGLDAAATPAPSLTIIEVDAPISPMLFGWFRPHLLLPRHLRSFDPEQQQMIVEHELMHLRRRDLQWMSTGIVLQTLLWFNPFMRLLRDNLAWAQELGCDRDVLRNRPPAQRKAYAAALVAQLRLQPHPVTHRAKTALAFGGVSARTVAARISLIREPGAAPHGPWARGAAVAGLVAIFATSLVFQPALADRAASPAQAATPATFSCTEMVDAASGARLVHDGHCDERVTPASTFNIAVSLMGYDSGILRDEHSPSLPFKHGYIDWNPDWRATTDPTSWIRNSTVWYAQQVTANLGARRFQQYLNSFGYGNLDASGDAGKDNGLAMSWIESSLKISAAEQTAFLRKVVNRQLPLSAHAYDMTARLTALGTLPNGWQIHGKTGTASPVLADGSDDPQHSYGWFVGWATKDGRTVVFSRLVLADKQAGSAAGPRTRDAFLRDLPAQLDAL</sequence>
<evidence type="ECO:0000256" key="1">
    <source>
        <dbReference type="ARBA" id="ARBA00011075"/>
    </source>
</evidence>
<dbReference type="Pfam" id="PF00905">
    <property type="entry name" value="Transpeptidase"/>
    <property type="match status" value="1"/>
</dbReference>
<dbReference type="CDD" id="cd07341">
    <property type="entry name" value="M56_BlaR1_MecR1_like"/>
    <property type="match status" value="1"/>
</dbReference>
<keyword evidence="2" id="KW-0812">Transmembrane</keyword>
<dbReference type="NCBIfam" id="NF000270">
    <property type="entry name" value="bla_class_D_alt"/>
    <property type="match status" value="1"/>
</dbReference>
<dbReference type="Pfam" id="PF05569">
    <property type="entry name" value="Peptidase_M56"/>
    <property type="match status" value="1"/>
</dbReference>
<dbReference type="PANTHER" id="PTHR34978:SF3">
    <property type="entry name" value="SLR0241 PROTEIN"/>
    <property type="match status" value="1"/>
</dbReference>
<evidence type="ECO:0000313" key="6">
    <source>
        <dbReference type="Proteomes" id="UP000440498"/>
    </source>
</evidence>
<reference evidence="5 6" key="1">
    <citation type="submission" date="2019-10" db="EMBL/GenBank/DDBJ databases">
        <title>Two novel species isolated from a subtropical stream in China.</title>
        <authorList>
            <person name="Lu H."/>
        </authorList>
    </citation>
    <scope>NUCLEOTIDE SEQUENCE [LARGE SCALE GENOMIC DNA]</scope>
    <source>
        <strain evidence="5 6">FT29W</strain>
    </source>
</reference>
<dbReference type="AlphaFoldDB" id="A0A6A7NBQ1"/>
<evidence type="ECO:0000259" key="4">
    <source>
        <dbReference type="Pfam" id="PF05569"/>
    </source>
</evidence>
<dbReference type="GO" id="GO:0008658">
    <property type="term" value="F:penicillin binding"/>
    <property type="evidence" value="ECO:0007669"/>
    <property type="project" value="InterPro"/>
</dbReference>
<gene>
    <name evidence="5" type="primary">blaOXA</name>
    <name evidence="5" type="ORF">GEV02_31200</name>
</gene>
<comment type="caution">
    <text evidence="5">The sequence shown here is derived from an EMBL/GenBank/DDBJ whole genome shotgun (WGS) entry which is preliminary data.</text>
</comment>
<feature type="transmembrane region" description="Helical" evidence="2">
    <location>
        <begin position="6"/>
        <end position="32"/>
    </location>
</feature>
<dbReference type="InterPro" id="IPR012338">
    <property type="entry name" value="Beta-lactam/transpept-like"/>
</dbReference>
<dbReference type="InterPro" id="IPR052173">
    <property type="entry name" value="Beta-lactam_resp_regulator"/>
</dbReference>
<protein>
    <submittedName>
        <fullName evidence="5">Class D beta-lactamase</fullName>
    </submittedName>
</protein>
<name>A0A6A7NBQ1_9BURK</name>
<evidence type="ECO:0000259" key="3">
    <source>
        <dbReference type="Pfam" id="PF00905"/>
    </source>
</evidence>
<evidence type="ECO:0000256" key="2">
    <source>
        <dbReference type="SAM" id="Phobius"/>
    </source>
</evidence>
<comment type="similarity">
    <text evidence="1">Belongs to the peptidase M56 family.</text>
</comment>
<dbReference type="PANTHER" id="PTHR34978">
    <property type="entry name" value="POSSIBLE SENSOR-TRANSDUCER PROTEIN BLAR"/>
    <property type="match status" value="1"/>
</dbReference>
<feature type="transmembrane region" description="Helical" evidence="2">
    <location>
        <begin position="111"/>
        <end position="130"/>
    </location>
</feature>
<accession>A0A6A7NBQ1</accession>
<dbReference type="InterPro" id="IPR008756">
    <property type="entry name" value="Peptidase_M56"/>
</dbReference>
<dbReference type="SUPFAM" id="SSF56601">
    <property type="entry name" value="beta-lactamase/transpeptidase-like"/>
    <property type="match status" value="1"/>
</dbReference>
<organism evidence="5 6">
    <name type="scientific">Rugamonas aquatica</name>
    <dbReference type="NCBI Taxonomy" id="2743357"/>
    <lineage>
        <taxon>Bacteria</taxon>
        <taxon>Pseudomonadati</taxon>
        <taxon>Pseudomonadota</taxon>
        <taxon>Betaproteobacteria</taxon>
        <taxon>Burkholderiales</taxon>
        <taxon>Oxalobacteraceae</taxon>
        <taxon>Telluria group</taxon>
        <taxon>Rugamonas</taxon>
    </lineage>
</organism>
<keyword evidence="6" id="KW-1185">Reference proteome</keyword>
<dbReference type="InterPro" id="IPR001460">
    <property type="entry name" value="PCN-bd_Tpept"/>
</dbReference>
<feature type="domain" description="Peptidase M56" evidence="4">
    <location>
        <begin position="11"/>
        <end position="285"/>
    </location>
</feature>